<sequence length="141" mass="16550">MALQPFHESRYAHRDTPPANILERKYDGEIHYVLFDDEKKKFGDTSPKLSVGQIPIGSWKPERLDERLDHLMLMITCVQLLLRKMTHLSIQEVNDKIVSLNNAEFKQLLSGWALLMNPRIQQELENEKRREADQDRDIVIV</sequence>
<dbReference type="EMBL" id="JAVHJM010000003">
    <property type="protein sequence ID" value="KAK6516380.1"/>
    <property type="molecule type" value="Genomic_DNA"/>
</dbReference>
<organism evidence="1 2">
    <name type="scientific">Arthrobotrys conoides</name>
    <dbReference type="NCBI Taxonomy" id="74498"/>
    <lineage>
        <taxon>Eukaryota</taxon>
        <taxon>Fungi</taxon>
        <taxon>Dikarya</taxon>
        <taxon>Ascomycota</taxon>
        <taxon>Pezizomycotina</taxon>
        <taxon>Orbiliomycetes</taxon>
        <taxon>Orbiliales</taxon>
        <taxon>Orbiliaceae</taxon>
        <taxon>Arthrobotrys</taxon>
    </lineage>
</organism>
<proteinExistence type="predicted"/>
<evidence type="ECO:0000313" key="1">
    <source>
        <dbReference type="EMBL" id="KAK6516380.1"/>
    </source>
</evidence>
<dbReference type="AlphaFoldDB" id="A0AAN8NLS8"/>
<name>A0AAN8NLS8_9PEZI</name>
<protein>
    <submittedName>
        <fullName evidence="1">Uncharacterized protein</fullName>
    </submittedName>
</protein>
<dbReference type="Proteomes" id="UP001307849">
    <property type="component" value="Unassembled WGS sequence"/>
</dbReference>
<comment type="caution">
    <text evidence="1">The sequence shown here is derived from an EMBL/GenBank/DDBJ whole genome shotgun (WGS) entry which is preliminary data.</text>
</comment>
<evidence type="ECO:0000313" key="2">
    <source>
        <dbReference type="Proteomes" id="UP001307849"/>
    </source>
</evidence>
<accession>A0AAN8NLS8</accession>
<keyword evidence="2" id="KW-1185">Reference proteome</keyword>
<gene>
    <name evidence="1" type="ORF">TWF506_006289</name>
</gene>
<reference evidence="1 2" key="1">
    <citation type="submission" date="2019-10" db="EMBL/GenBank/DDBJ databases">
        <authorList>
            <person name="Palmer J.M."/>
        </authorList>
    </citation>
    <scope>NUCLEOTIDE SEQUENCE [LARGE SCALE GENOMIC DNA]</scope>
    <source>
        <strain evidence="1 2">TWF506</strain>
    </source>
</reference>